<proteinExistence type="predicted"/>
<sequence length="114" mass="12343">MKNIKSIATALLMFAGITASYAASKTETIKVSGNCSNCEKTIEKAAKGAGADKAKWDEDTKVLTVTYDDQKTSNDAIQKKVAASGYDTEKYVGDEKAYNALHSCCQYDNKKKAK</sequence>
<dbReference type="InterPro" id="IPR036163">
    <property type="entry name" value="HMA_dom_sf"/>
</dbReference>
<gene>
    <name evidence="3" type="ORF">CJD36_015050</name>
</gene>
<evidence type="ECO:0000313" key="3">
    <source>
        <dbReference type="EMBL" id="PQJ10014.1"/>
    </source>
</evidence>
<dbReference type="GO" id="GO:0046872">
    <property type="term" value="F:metal ion binding"/>
    <property type="evidence" value="ECO:0007669"/>
    <property type="project" value="InterPro"/>
</dbReference>
<comment type="caution">
    <text evidence="3">The sequence shown here is derived from an EMBL/GenBank/DDBJ whole genome shotgun (WGS) entry which is preliminary data.</text>
</comment>
<name>A0A2S7STE5_9BACT</name>
<dbReference type="SUPFAM" id="SSF55008">
    <property type="entry name" value="HMA, heavy metal-associated domain"/>
    <property type="match status" value="1"/>
</dbReference>
<keyword evidence="1" id="KW-0732">Signal</keyword>
<protein>
    <submittedName>
        <fullName evidence="3">ATPase</fullName>
    </submittedName>
</protein>
<feature type="signal peptide" evidence="1">
    <location>
        <begin position="1"/>
        <end position="22"/>
    </location>
</feature>
<evidence type="ECO:0000256" key="1">
    <source>
        <dbReference type="SAM" id="SignalP"/>
    </source>
</evidence>
<evidence type="ECO:0000313" key="4">
    <source>
        <dbReference type="Proteomes" id="UP000239872"/>
    </source>
</evidence>
<feature type="chain" id="PRO_5015447917" evidence="1">
    <location>
        <begin position="23"/>
        <end position="114"/>
    </location>
</feature>
<feature type="domain" description="HMA" evidence="2">
    <location>
        <begin position="24"/>
        <end position="89"/>
    </location>
</feature>
<dbReference type="Pfam" id="PF00403">
    <property type="entry name" value="HMA"/>
    <property type="match status" value="1"/>
</dbReference>
<evidence type="ECO:0000259" key="2">
    <source>
        <dbReference type="PROSITE" id="PS50846"/>
    </source>
</evidence>
<organism evidence="3 4">
    <name type="scientific">Flavipsychrobacter stenotrophus</name>
    <dbReference type="NCBI Taxonomy" id="2077091"/>
    <lineage>
        <taxon>Bacteria</taxon>
        <taxon>Pseudomonadati</taxon>
        <taxon>Bacteroidota</taxon>
        <taxon>Chitinophagia</taxon>
        <taxon>Chitinophagales</taxon>
        <taxon>Chitinophagaceae</taxon>
        <taxon>Flavipsychrobacter</taxon>
    </lineage>
</organism>
<dbReference type="Gene3D" id="3.30.70.100">
    <property type="match status" value="1"/>
</dbReference>
<keyword evidence="4" id="KW-1185">Reference proteome</keyword>
<dbReference type="AlphaFoldDB" id="A0A2S7STE5"/>
<accession>A0A2S7STE5</accession>
<dbReference type="OrthoDB" id="5513217at2"/>
<dbReference type="PROSITE" id="PS50846">
    <property type="entry name" value="HMA_2"/>
    <property type="match status" value="1"/>
</dbReference>
<reference evidence="3 4" key="1">
    <citation type="submission" date="2018-01" db="EMBL/GenBank/DDBJ databases">
        <title>A novel member of the phylum Bacteroidetes isolated from glacier ice.</title>
        <authorList>
            <person name="Liu Q."/>
            <person name="Xin Y.-H."/>
        </authorList>
    </citation>
    <scope>NUCLEOTIDE SEQUENCE [LARGE SCALE GENOMIC DNA]</scope>
    <source>
        <strain evidence="3 4">RB1R16</strain>
    </source>
</reference>
<dbReference type="EMBL" id="PPSL01000004">
    <property type="protein sequence ID" value="PQJ10014.1"/>
    <property type="molecule type" value="Genomic_DNA"/>
</dbReference>
<dbReference type="InterPro" id="IPR006121">
    <property type="entry name" value="HMA_dom"/>
</dbReference>
<dbReference type="RefSeq" id="WP_105040023.1">
    <property type="nucleotide sequence ID" value="NZ_PPSL01000004.1"/>
</dbReference>
<dbReference type="Proteomes" id="UP000239872">
    <property type="component" value="Unassembled WGS sequence"/>
</dbReference>